<reference evidence="2" key="1">
    <citation type="journal article" date="2014" name="Int. J. Syst. Evol. Microbiol.">
        <title>Complete genome sequence of Corynebacterium casei LMG S-19264T (=DSM 44701T), isolated from a smear-ripened cheese.</title>
        <authorList>
            <consortium name="US DOE Joint Genome Institute (JGI-PGF)"/>
            <person name="Walter F."/>
            <person name="Albersmeier A."/>
            <person name="Kalinowski J."/>
            <person name="Ruckert C."/>
        </authorList>
    </citation>
    <scope>NUCLEOTIDE SEQUENCE</scope>
    <source>
        <strain evidence="2">VKM Ac-1321</strain>
    </source>
</reference>
<keyword evidence="3" id="KW-1185">Reference proteome</keyword>
<reference evidence="2" key="2">
    <citation type="submission" date="2023-01" db="EMBL/GenBank/DDBJ databases">
        <authorList>
            <person name="Sun Q."/>
            <person name="Evtushenko L."/>
        </authorList>
    </citation>
    <scope>NUCLEOTIDE SEQUENCE</scope>
    <source>
        <strain evidence="2">VKM Ac-1321</strain>
    </source>
</reference>
<evidence type="ECO:0000256" key="1">
    <source>
        <dbReference type="SAM" id="MobiDB-lite"/>
    </source>
</evidence>
<sequence length="103" mass="10505">MPQHEQNGAGRPVDAAIDDLILDILGDGGRTPAATAAALPQLPRGTPLLERVLLAEAVAGALADALAPALAGALAPRILQLMEDGAEEDQPRRTPARSAKSGK</sequence>
<dbReference type="RefSeq" id="WP_261959410.1">
    <property type="nucleotide sequence ID" value="NZ_BAAAXA010000001.1"/>
</dbReference>
<protein>
    <submittedName>
        <fullName evidence="2">Uncharacterized protein</fullName>
    </submittedName>
</protein>
<gene>
    <name evidence="2" type="ORF">GCM10017581_072680</name>
</gene>
<evidence type="ECO:0000313" key="3">
    <source>
        <dbReference type="Proteomes" id="UP001143480"/>
    </source>
</evidence>
<dbReference type="EMBL" id="BSFP01000059">
    <property type="protein sequence ID" value="GLL05521.1"/>
    <property type="molecule type" value="Genomic_DNA"/>
</dbReference>
<accession>A0A9W6KNX2</accession>
<comment type="caution">
    <text evidence="2">The sequence shown here is derived from an EMBL/GenBank/DDBJ whole genome shotgun (WGS) entry which is preliminary data.</text>
</comment>
<dbReference type="Proteomes" id="UP001143480">
    <property type="component" value="Unassembled WGS sequence"/>
</dbReference>
<proteinExistence type="predicted"/>
<evidence type="ECO:0000313" key="2">
    <source>
        <dbReference type="EMBL" id="GLL05521.1"/>
    </source>
</evidence>
<feature type="region of interest" description="Disordered" evidence="1">
    <location>
        <begin position="84"/>
        <end position="103"/>
    </location>
</feature>
<organism evidence="2 3">
    <name type="scientific">Dactylosporangium matsuzakiense</name>
    <dbReference type="NCBI Taxonomy" id="53360"/>
    <lineage>
        <taxon>Bacteria</taxon>
        <taxon>Bacillati</taxon>
        <taxon>Actinomycetota</taxon>
        <taxon>Actinomycetes</taxon>
        <taxon>Micromonosporales</taxon>
        <taxon>Micromonosporaceae</taxon>
        <taxon>Dactylosporangium</taxon>
    </lineage>
</organism>
<name>A0A9W6KNX2_9ACTN</name>
<dbReference type="AlphaFoldDB" id="A0A9W6KNX2"/>